<dbReference type="PROSITE" id="PS51898">
    <property type="entry name" value="TYR_RECOMBINASE"/>
    <property type="match status" value="1"/>
</dbReference>
<dbReference type="GO" id="GO:0015074">
    <property type="term" value="P:DNA integration"/>
    <property type="evidence" value="ECO:0007669"/>
    <property type="project" value="UniProtKB-KW"/>
</dbReference>
<dbReference type="GO" id="GO:0006310">
    <property type="term" value="P:DNA recombination"/>
    <property type="evidence" value="ECO:0007669"/>
    <property type="project" value="UniProtKB-KW"/>
</dbReference>
<keyword evidence="3 5" id="KW-0238">DNA-binding</keyword>
<dbReference type="SUPFAM" id="SSF56349">
    <property type="entry name" value="DNA breaking-rejoining enzymes"/>
    <property type="match status" value="1"/>
</dbReference>
<dbReference type="Pfam" id="PF00589">
    <property type="entry name" value="Phage_integrase"/>
    <property type="match status" value="1"/>
</dbReference>
<feature type="region of interest" description="Disordered" evidence="6">
    <location>
        <begin position="1"/>
        <end position="21"/>
    </location>
</feature>
<dbReference type="InterPro" id="IPR013762">
    <property type="entry name" value="Integrase-like_cat_sf"/>
</dbReference>
<gene>
    <name evidence="9" type="ORF">BJ969_004705</name>
</gene>
<dbReference type="GO" id="GO:0003677">
    <property type="term" value="F:DNA binding"/>
    <property type="evidence" value="ECO:0007669"/>
    <property type="project" value="UniProtKB-UniRule"/>
</dbReference>
<evidence type="ECO:0000256" key="3">
    <source>
        <dbReference type="ARBA" id="ARBA00023125"/>
    </source>
</evidence>
<reference evidence="9 10" key="1">
    <citation type="submission" date="2020-08" db="EMBL/GenBank/DDBJ databases">
        <title>Sequencing the genomes of 1000 actinobacteria strains.</title>
        <authorList>
            <person name="Klenk H.-P."/>
        </authorList>
    </citation>
    <scope>NUCLEOTIDE SEQUENCE [LARGE SCALE GENOMIC DNA]</scope>
    <source>
        <strain evidence="9 10">DSM 45582</strain>
    </source>
</reference>
<dbReference type="InterPro" id="IPR002104">
    <property type="entry name" value="Integrase_catalytic"/>
</dbReference>
<evidence type="ECO:0000256" key="1">
    <source>
        <dbReference type="ARBA" id="ARBA00008857"/>
    </source>
</evidence>
<comment type="caution">
    <text evidence="9">The sequence shown here is derived from an EMBL/GenBank/DDBJ whole genome shotgun (WGS) entry which is preliminary data.</text>
</comment>
<evidence type="ECO:0000259" key="7">
    <source>
        <dbReference type="PROSITE" id="PS51898"/>
    </source>
</evidence>
<organism evidence="9 10">
    <name type="scientific">Saccharopolyspora gloriosae</name>
    <dbReference type="NCBI Taxonomy" id="455344"/>
    <lineage>
        <taxon>Bacteria</taxon>
        <taxon>Bacillati</taxon>
        <taxon>Actinomycetota</taxon>
        <taxon>Actinomycetes</taxon>
        <taxon>Pseudonocardiales</taxon>
        <taxon>Pseudonocardiaceae</taxon>
        <taxon>Saccharopolyspora</taxon>
    </lineage>
</organism>
<dbReference type="InterPro" id="IPR044068">
    <property type="entry name" value="CB"/>
</dbReference>
<keyword evidence="10" id="KW-1185">Reference proteome</keyword>
<dbReference type="Proteomes" id="UP000580474">
    <property type="component" value="Unassembled WGS sequence"/>
</dbReference>
<dbReference type="InterPro" id="IPR004107">
    <property type="entry name" value="Integrase_SAM-like_N"/>
</dbReference>
<proteinExistence type="inferred from homology"/>
<evidence type="ECO:0000313" key="9">
    <source>
        <dbReference type="EMBL" id="MBB5071617.1"/>
    </source>
</evidence>
<dbReference type="PANTHER" id="PTHR30629">
    <property type="entry name" value="PROPHAGE INTEGRASE"/>
    <property type="match status" value="1"/>
</dbReference>
<dbReference type="RefSeq" id="WP_184482093.1">
    <property type="nucleotide sequence ID" value="NZ_JACHIV010000001.1"/>
</dbReference>
<dbReference type="InterPro" id="IPR011010">
    <property type="entry name" value="DNA_brk_join_enz"/>
</dbReference>
<evidence type="ECO:0000256" key="5">
    <source>
        <dbReference type="PROSITE-ProRule" id="PRU01248"/>
    </source>
</evidence>
<dbReference type="PANTHER" id="PTHR30629:SF2">
    <property type="entry name" value="PROPHAGE INTEGRASE INTS-RELATED"/>
    <property type="match status" value="1"/>
</dbReference>
<feature type="domain" description="Tyr recombinase" evidence="7">
    <location>
        <begin position="174"/>
        <end position="360"/>
    </location>
</feature>
<sequence>MADIDDRWHRKGPDGKQQRTDRYGVGARWLLRWREADGTQRKKSFQRKADAEQYATTVEHGMMSGTYVSPDAGKITVGEWAARWLQAQGHLARSTFARYEIAINRHIVLKWGRVRLSAVKHADVQAWVSGLAGEWSPASVVKVHRVFSQVLAWAVRDGRLARNPAEGIRLPRPSLPDHRYLDHAEVAKLAERCGSYGVVIRFLAYTGLRWGELAGLKVGRVDLVRRRFLVAESVTEVNGALVWGSPKTHERRSVPLPRFLVEELRPRIEGRADDALVFMAPQGGVLRVRNFRRNVFDPAVRDVGPAGFHPHELRHTAASLAIASGADVKLVQQMLGHKTATMTLDLYGHLFPDRLNDVADRMDAAVSAPNVPRE</sequence>
<dbReference type="EMBL" id="JACHIV010000001">
    <property type="protein sequence ID" value="MBB5071617.1"/>
    <property type="molecule type" value="Genomic_DNA"/>
</dbReference>
<dbReference type="Gene3D" id="1.10.443.10">
    <property type="entry name" value="Intergrase catalytic core"/>
    <property type="match status" value="1"/>
</dbReference>
<feature type="domain" description="Core-binding (CB)" evidence="8">
    <location>
        <begin position="75"/>
        <end position="155"/>
    </location>
</feature>
<dbReference type="InterPro" id="IPR010998">
    <property type="entry name" value="Integrase_recombinase_N"/>
</dbReference>
<dbReference type="CDD" id="cd01189">
    <property type="entry name" value="INT_ICEBs1_C_like"/>
    <property type="match status" value="1"/>
</dbReference>
<evidence type="ECO:0000313" key="10">
    <source>
        <dbReference type="Proteomes" id="UP000580474"/>
    </source>
</evidence>
<name>A0A840NTW9_9PSEU</name>
<evidence type="ECO:0000256" key="6">
    <source>
        <dbReference type="SAM" id="MobiDB-lite"/>
    </source>
</evidence>
<dbReference type="PROSITE" id="PS51900">
    <property type="entry name" value="CB"/>
    <property type="match status" value="1"/>
</dbReference>
<evidence type="ECO:0000256" key="4">
    <source>
        <dbReference type="ARBA" id="ARBA00023172"/>
    </source>
</evidence>
<dbReference type="AlphaFoldDB" id="A0A840NTW9"/>
<protein>
    <submittedName>
        <fullName evidence="9">Integrase</fullName>
    </submittedName>
</protein>
<keyword evidence="2" id="KW-0229">DNA integration</keyword>
<keyword evidence="4" id="KW-0233">DNA recombination</keyword>
<evidence type="ECO:0000256" key="2">
    <source>
        <dbReference type="ARBA" id="ARBA00022908"/>
    </source>
</evidence>
<comment type="similarity">
    <text evidence="1">Belongs to the 'phage' integrase family.</text>
</comment>
<dbReference type="InterPro" id="IPR050808">
    <property type="entry name" value="Phage_Integrase"/>
</dbReference>
<dbReference type="Gene3D" id="1.10.150.130">
    <property type="match status" value="1"/>
</dbReference>
<evidence type="ECO:0000259" key="8">
    <source>
        <dbReference type="PROSITE" id="PS51900"/>
    </source>
</evidence>
<accession>A0A840NTW9</accession>
<dbReference type="Pfam" id="PF14659">
    <property type="entry name" value="Phage_int_SAM_3"/>
    <property type="match status" value="1"/>
</dbReference>